<dbReference type="SMART" id="SM00219">
    <property type="entry name" value="TyrKc"/>
    <property type="match status" value="1"/>
</dbReference>
<evidence type="ECO:0000313" key="3">
    <source>
        <dbReference type="EMBL" id="CAD8405359.1"/>
    </source>
</evidence>
<dbReference type="SUPFAM" id="SSF56112">
    <property type="entry name" value="Protein kinase-like (PK-like)"/>
    <property type="match status" value="1"/>
</dbReference>
<dbReference type="GO" id="GO:0005524">
    <property type="term" value="F:ATP binding"/>
    <property type="evidence" value="ECO:0007669"/>
    <property type="project" value="InterPro"/>
</dbReference>
<dbReference type="InterPro" id="IPR011009">
    <property type="entry name" value="Kinase-like_dom_sf"/>
</dbReference>
<dbReference type="EMBL" id="HBEL01003138">
    <property type="protein sequence ID" value="CAD8405361.1"/>
    <property type="molecule type" value="Transcribed_RNA"/>
</dbReference>
<dbReference type="PANTHER" id="PTHR23257:SF958">
    <property type="entry name" value="SERINE_THREONINE-PROTEIN KINASE WNK4"/>
    <property type="match status" value="1"/>
</dbReference>
<gene>
    <name evidence="2" type="ORF">PINE0816_LOCUS1473</name>
    <name evidence="3" type="ORF">PINE0816_LOCUS1474</name>
    <name evidence="4" type="ORF">PINE0816_LOCUS1476</name>
    <name evidence="5" type="ORF">PINE0816_LOCUS1477</name>
</gene>
<evidence type="ECO:0000313" key="2">
    <source>
        <dbReference type="EMBL" id="CAD8405358.1"/>
    </source>
</evidence>
<reference evidence="4" key="1">
    <citation type="submission" date="2021-01" db="EMBL/GenBank/DDBJ databases">
        <authorList>
            <person name="Corre E."/>
            <person name="Pelletier E."/>
            <person name="Niang G."/>
            <person name="Scheremetjew M."/>
            <person name="Finn R."/>
            <person name="Kale V."/>
            <person name="Holt S."/>
            <person name="Cochrane G."/>
            <person name="Meng A."/>
            <person name="Brown T."/>
            <person name="Cohen L."/>
        </authorList>
    </citation>
    <scope>NUCLEOTIDE SEQUENCE</scope>
    <source>
        <strain evidence="4">CCAP1064/1</strain>
    </source>
</reference>
<accession>A0A6T8FG10</accession>
<evidence type="ECO:0000259" key="1">
    <source>
        <dbReference type="PROSITE" id="PS50011"/>
    </source>
</evidence>
<proteinExistence type="predicted"/>
<dbReference type="InterPro" id="IPR050167">
    <property type="entry name" value="Ser_Thr_protein_kinase"/>
</dbReference>
<dbReference type="InterPro" id="IPR020635">
    <property type="entry name" value="Tyr_kinase_cat_dom"/>
</dbReference>
<dbReference type="PANTHER" id="PTHR23257">
    <property type="entry name" value="SERINE-THREONINE PROTEIN KINASE"/>
    <property type="match status" value="1"/>
</dbReference>
<sequence length="140" mass="16280">MKGRIKIFDFGLSRELHENYSNKDGTYKLTGCIGSLRYMAPEVALYQSYNTKVDVYAYSMVLWEMLALVQPFETFDVKMHYELVVKGDYRPMISKHLSPVLKKALKCCWSSQSSERLTFRELVILLSGEISMNQRGEFLQ</sequence>
<organism evidence="4">
    <name type="scientific">Proboscia inermis</name>
    <dbReference type="NCBI Taxonomy" id="420281"/>
    <lineage>
        <taxon>Eukaryota</taxon>
        <taxon>Sar</taxon>
        <taxon>Stramenopiles</taxon>
        <taxon>Ochrophyta</taxon>
        <taxon>Bacillariophyta</taxon>
        <taxon>Coscinodiscophyceae</taxon>
        <taxon>Rhizosoleniophycidae</taxon>
        <taxon>Rhizosoleniales</taxon>
        <taxon>Rhizosoleniaceae</taxon>
        <taxon>Proboscia</taxon>
    </lineage>
</organism>
<dbReference type="InterPro" id="IPR000719">
    <property type="entry name" value="Prot_kinase_dom"/>
</dbReference>
<feature type="domain" description="Protein kinase" evidence="1">
    <location>
        <begin position="1"/>
        <end position="139"/>
    </location>
</feature>
<dbReference type="AlphaFoldDB" id="A0A6T8FG10"/>
<dbReference type="InterPro" id="IPR001245">
    <property type="entry name" value="Ser-Thr/Tyr_kinase_cat_dom"/>
</dbReference>
<dbReference type="PROSITE" id="PS50011">
    <property type="entry name" value="PROTEIN_KINASE_DOM"/>
    <property type="match status" value="1"/>
</dbReference>
<protein>
    <recommendedName>
        <fullName evidence="1">Protein kinase domain-containing protein</fullName>
    </recommendedName>
</protein>
<evidence type="ECO:0000313" key="5">
    <source>
        <dbReference type="EMBL" id="CAD8405362.1"/>
    </source>
</evidence>
<name>A0A6T8FG10_9STRA</name>
<dbReference type="EMBL" id="HBEL01003135">
    <property type="protein sequence ID" value="CAD8405358.1"/>
    <property type="molecule type" value="Transcribed_RNA"/>
</dbReference>
<dbReference type="GO" id="GO:0004713">
    <property type="term" value="F:protein tyrosine kinase activity"/>
    <property type="evidence" value="ECO:0007669"/>
    <property type="project" value="InterPro"/>
</dbReference>
<dbReference type="GO" id="GO:0005737">
    <property type="term" value="C:cytoplasm"/>
    <property type="evidence" value="ECO:0007669"/>
    <property type="project" value="TreeGrafter"/>
</dbReference>
<dbReference type="EMBL" id="HBEL01003136">
    <property type="protein sequence ID" value="CAD8405359.1"/>
    <property type="molecule type" value="Transcribed_RNA"/>
</dbReference>
<dbReference type="Pfam" id="PF07714">
    <property type="entry name" value="PK_Tyr_Ser-Thr"/>
    <property type="match status" value="1"/>
</dbReference>
<dbReference type="EMBL" id="HBEL01003139">
    <property type="protein sequence ID" value="CAD8405362.1"/>
    <property type="molecule type" value="Transcribed_RNA"/>
</dbReference>
<dbReference type="GO" id="GO:0007165">
    <property type="term" value="P:signal transduction"/>
    <property type="evidence" value="ECO:0007669"/>
    <property type="project" value="TreeGrafter"/>
</dbReference>
<evidence type="ECO:0000313" key="4">
    <source>
        <dbReference type="EMBL" id="CAD8405361.1"/>
    </source>
</evidence>
<dbReference type="Gene3D" id="1.10.510.10">
    <property type="entry name" value="Transferase(Phosphotransferase) domain 1"/>
    <property type="match status" value="1"/>
</dbReference>